<comment type="cofactor">
    <cofactor evidence="14">
        <name>Mg(2+)</name>
        <dbReference type="ChEBI" id="CHEBI:18420"/>
    </cofactor>
    <cofactor evidence="14">
        <name>Mn(2+)</name>
        <dbReference type="ChEBI" id="CHEBI:29035"/>
    </cofactor>
    <text evidence="14">Binds 1 Mg(2+) or Mn(2+) ion per subunit.</text>
</comment>
<comment type="similarity">
    <text evidence="2 13">Belongs to the isocitrate and isopropylmalate dehydrogenases family.</text>
</comment>
<evidence type="ECO:0000256" key="10">
    <source>
        <dbReference type="ARBA" id="ARBA00023027"/>
    </source>
</evidence>
<keyword evidence="10 14" id="KW-0520">NAD</keyword>
<dbReference type="FunFam" id="3.40.718.10:FF:000006">
    <property type="entry name" value="3-isopropylmalate dehydrogenase"/>
    <property type="match status" value="1"/>
</dbReference>
<dbReference type="GO" id="GO:0042558">
    <property type="term" value="P:pteridine-containing compound metabolic process"/>
    <property type="evidence" value="ECO:0007669"/>
    <property type="project" value="InterPro"/>
</dbReference>
<dbReference type="OrthoDB" id="419183at2759"/>
<dbReference type="EMBL" id="QGMG01000062">
    <property type="protein sequence ID" value="TVY58024.1"/>
    <property type="molecule type" value="Genomic_DNA"/>
</dbReference>
<evidence type="ECO:0000313" key="17">
    <source>
        <dbReference type="Proteomes" id="UP000481288"/>
    </source>
</evidence>
<keyword evidence="12 14" id="KW-0100">Branched-chain amino acid biosynthesis</keyword>
<accession>A0A7D8YUH1</accession>
<dbReference type="GO" id="GO:0005829">
    <property type="term" value="C:cytosol"/>
    <property type="evidence" value="ECO:0007669"/>
    <property type="project" value="TreeGrafter"/>
</dbReference>
<evidence type="ECO:0000256" key="11">
    <source>
        <dbReference type="ARBA" id="ARBA00023211"/>
    </source>
</evidence>
<keyword evidence="5 14" id="KW-0432">Leucine biosynthesis</keyword>
<evidence type="ECO:0000256" key="4">
    <source>
        <dbReference type="ARBA" id="ARBA00013101"/>
    </source>
</evidence>
<dbReference type="GO" id="GO:0009098">
    <property type="term" value="P:L-leucine biosynthetic process"/>
    <property type="evidence" value="ECO:0007669"/>
    <property type="project" value="UniProtKB-UniPathway"/>
</dbReference>
<dbReference type="PROSITE" id="PS50972">
    <property type="entry name" value="PTERIN_BINDING"/>
    <property type="match status" value="1"/>
</dbReference>
<comment type="subunit">
    <text evidence="3 14">Homodimer.</text>
</comment>
<evidence type="ECO:0000256" key="6">
    <source>
        <dbReference type="ARBA" id="ARBA00022605"/>
    </source>
</evidence>
<dbReference type="UniPathway" id="UPA00048">
    <property type="reaction ID" value="UER00072"/>
</dbReference>
<keyword evidence="17" id="KW-1185">Reference proteome</keyword>
<feature type="domain" description="Pterin-binding" evidence="15">
    <location>
        <begin position="293"/>
        <end position="369"/>
    </location>
</feature>
<dbReference type="InterPro" id="IPR019818">
    <property type="entry name" value="IsoCit/isopropylmalate_DH_CS"/>
</dbReference>
<evidence type="ECO:0000256" key="5">
    <source>
        <dbReference type="ARBA" id="ARBA00022430"/>
    </source>
</evidence>
<dbReference type="PANTHER" id="PTHR42979">
    <property type="entry name" value="3-ISOPROPYLMALATE DEHYDROGENASE"/>
    <property type="match status" value="1"/>
</dbReference>
<organism evidence="16 17">
    <name type="scientific">Lachnellula cervina</name>
    <dbReference type="NCBI Taxonomy" id="1316786"/>
    <lineage>
        <taxon>Eukaryota</taxon>
        <taxon>Fungi</taxon>
        <taxon>Dikarya</taxon>
        <taxon>Ascomycota</taxon>
        <taxon>Pezizomycotina</taxon>
        <taxon>Leotiomycetes</taxon>
        <taxon>Helotiales</taxon>
        <taxon>Lachnaceae</taxon>
        <taxon>Lachnellula</taxon>
    </lineage>
</organism>
<dbReference type="Proteomes" id="UP000481288">
    <property type="component" value="Unassembled WGS sequence"/>
</dbReference>
<dbReference type="PROSITE" id="PS00470">
    <property type="entry name" value="IDH_IMDH"/>
    <property type="match status" value="1"/>
</dbReference>
<evidence type="ECO:0000256" key="9">
    <source>
        <dbReference type="ARBA" id="ARBA00023002"/>
    </source>
</evidence>
<evidence type="ECO:0000259" key="15">
    <source>
        <dbReference type="PROSITE" id="PS50972"/>
    </source>
</evidence>
<dbReference type="AlphaFoldDB" id="A0A7D8YUH1"/>
<gene>
    <name evidence="16" type="primary">LEU1</name>
    <name evidence="16" type="ORF">LCER1_G004748</name>
</gene>
<keyword evidence="6" id="KW-0028">Amino-acid biosynthesis</keyword>
<dbReference type="SMART" id="SM01329">
    <property type="entry name" value="Iso_dh"/>
    <property type="match status" value="1"/>
</dbReference>
<name>A0A7D8YUH1_9HELO</name>
<comment type="caution">
    <text evidence="16">The sequence shown here is derived from an EMBL/GenBank/DDBJ whole genome shotgun (WGS) entry which is preliminary data.</text>
</comment>
<evidence type="ECO:0000256" key="3">
    <source>
        <dbReference type="ARBA" id="ARBA00011738"/>
    </source>
</evidence>
<keyword evidence="11" id="KW-0464">Manganese</keyword>
<keyword evidence="8" id="KW-0460">Magnesium</keyword>
<evidence type="ECO:0000313" key="16">
    <source>
        <dbReference type="EMBL" id="TVY58024.1"/>
    </source>
</evidence>
<evidence type="ECO:0000256" key="7">
    <source>
        <dbReference type="ARBA" id="ARBA00022723"/>
    </source>
</evidence>
<dbReference type="GO" id="GO:0000287">
    <property type="term" value="F:magnesium ion binding"/>
    <property type="evidence" value="ECO:0007669"/>
    <property type="project" value="InterPro"/>
</dbReference>
<comment type="catalytic activity">
    <reaction evidence="14">
        <text>(2R,3S)-3-isopropylmalate + NAD(+) = 4-methyl-2-oxopentanoate + CO2 + NADH</text>
        <dbReference type="Rhea" id="RHEA:32271"/>
        <dbReference type="ChEBI" id="CHEBI:16526"/>
        <dbReference type="ChEBI" id="CHEBI:17865"/>
        <dbReference type="ChEBI" id="CHEBI:35121"/>
        <dbReference type="ChEBI" id="CHEBI:57540"/>
        <dbReference type="ChEBI" id="CHEBI:57945"/>
        <dbReference type="EC" id="1.1.1.85"/>
    </reaction>
</comment>
<dbReference type="SUPFAM" id="SSF53659">
    <property type="entry name" value="Isocitrate/Isopropylmalate dehydrogenase-like"/>
    <property type="match status" value="1"/>
</dbReference>
<protein>
    <recommendedName>
        <fullName evidence="4 14">3-isopropylmalate dehydrogenase</fullName>
        <ecNumber evidence="4 14">1.1.1.85</ecNumber>
    </recommendedName>
</protein>
<dbReference type="NCBIfam" id="TIGR00169">
    <property type="entry name" value="leuB"/>
    <property type="match status" value="1"/>
</dbReference>
<comment type="function">
    <text evidence="14">Catalyzes the oxidation of 3-carboxy-2-hydroxy-4-methylpentanoate (3-isopropylmalate) to 3-carboxy-4-methyl-2-oxopentanoate. The product decarboxylates to 4-methyl-2 oxopentanoate.</text>
</comment>
<dbReference type="Pfam" id="PF00180">
    <property type="entry name" value="Iso_dh"/>
    <property type="match status" value="1"/>
</dbReference>
<proteinExistence type="inferred from homology"/>
<comment type="cofactor">
    <cofactor evidence="1">
        <name>Mn(2+)</name>
        <dbReference type="ChEBI" id="CHEBI:29035"/>
    </cofactor>
</comment>
<dbReference type="EC" id="1.1.1.85" evidence="4 14"/>
<dbReference type="InterPro" id="IPR024084">
    <property type="entry name" value="IsoPropMal-DH-like_dom"/>
</dbReference>
<dbReference type="PANTHER" id="PTHR42979:SF1">
    <property type="entry name" value="3-ISOPROPYLMALATE DEHYDROGENASE"/>
    <property type="match status" value="1"/>
</dbReference>
<comment type="pathway">
    <text evidence="14">Amino-acid biosynthesis; L-leucine biosynthesis; L-leucine from 3-methyl-2-oxobutanoate: step 3/4.</text>
</comment>
<evidence type="ECO:0000256" key="2">
    <source>
        <dbReference type="ARBA" id="ARBA00007769"/>
    </source>
</evidence>
<evidence type="ECO:0000256" key="12">
    <source>
        <dbReference type="ARBA" id="ARBA00023304"/>
    </source>
</evidence>
<keyword evidence="7 14" id="KW-0479">Metal-binding</keyword>
<reference evidence="16 17" key="1">
    <citation type="submission" date="2018-05" db="EMBL/GenBank/DDBJ databases">
        <title>Whole genome sequencing for identification of molecular markers to develop diagnostic detection tools for the regulated plant pathogen Lachnellula willkommii.</title>
        <authorList>
            <person name="Giroux E."/>
            <person name="Bilodeau G."/>
        </authorList>
    </citation>
    <scope>NUCLEOTIDE SEQUENCE [LARGE SCALE GENOMIC DNA]</scope>
    <source>
        <strain evidence="16 17">CBS 625.97</strain>
    </source>
</reference>
<dbReference type="InterPro" id="IPR004429">
    <property type="entry name" value="Isopropylmalate_DH"/>
</dbReference>
<evidence type="ECO:0000256" key="14">
    <source>
        <dbReference type="RuleBase" id="RU004445"/>
    </source>
</evidence>
<dbReference type="InterPro" id="IPR000489">
    <property type="entry name" value="Pterin-binding_dom"/>
</dbReference>
<dbReference type="GO" id="GO:0003862">
    <property type="term" value="F:3-isopropylmalate dehydrogenase activity"/>
    <property type="evidence" value="ECO:0007669"/>
    <property type="project" value="UniProtKB-EC"/>
</dbReference>
<evidence type="ECO:0000256" key="13">
    <source>
        <dbReference type="RuleBase" id="RU004443"/>
    </source>
</evidence>
<dbReference type="Gene3D" id="3.40.718.10">
    <property type="entry name" value="Isopropylmalate Dehydrogenase"/>
    <property type="match status" value="1"/>
</dbReference>
<dbReference type="GO" id="GO:0051287">
    <property type="term" value="F:NAD binding"/>
    <property type="evidence" value="ECO:0007669"/>
    <property type="project" value="InterPro"/>
</dbReference>
<evidence type="ECO:0000256" key="1">
    <source>
        <dbReference type="ARBA" id="ARBA00001936"/>
    </source>
</evidence>
<sequence>MATHNIVVFAGDHCGPEVVKEAVKILKIVEAGRPGAGKFNFQEHLLGGASIDATGEPLTSEALEAAKAADAVLLGAIGGPKWGTGKVRPEQGLLALRKNMGTFGNLRPCNFASESLVDISPLKAEVCRGTDFNIIRELTGGIYFGDRKEDDGDGIAWDMEPYSRPEIERITRLGAHLALQHDPPLPVWSLDKANVLATSRLWRKVVTEVMANEFPQLKIGHHLIDSAAMLMVKNPRALNGIVVTSNLFGDIISDEASVIPGSIGLLPSASLSGIPDGKSRCNGIYEPIHGSAPDISGQGLVNPVGTILSVAMMLNYSLHLPAESKAVEEAVRRTIEKGVRTKDIGGTSSTSEVGDAVAEELKKVLSELK</sequence>
<keyword evidence="9 13" id="KW-0560">Oxidoreductase</keyword>
<evidence type="ECO:0000256" key="8">
    <source>
        <dbReference type="ARBA" id="ARBA00022842"/>
    </source>
</evidence>